<gene>
    <name evidence="1" type="ORF">H8S01_06325</name>
</gene>
<dbReference type="EMBL" id="JACOPD010000004">
    <property type="protein sequence ID" value="MBC5680578.1"/>
    <property type="molecule type" value="Genomic_DNA"/>
</dbReference>
<proteinExistence type="predicted"/>
<dbReference type="Proteomes" id="UP000628463">
    <property type="component" value="Unassembled WGS sequence"/>
</dbReference>
<keyword evidence="2" id="KW-1185">Reference proteome</keyword>
<sequence length="64" mass="7399">MVIRKSTVNNTRKKMPVEERAKQFMPFSALKGLDEALREQEIIAEESVKTETVKEDDICQTEDN</sequence>
<dbReference type="RefSeq" id="WP_186836770.1">
    <property type="nucleotide sequence ID" value="NZ_JACOPD010000004.1"/>
</dbReference>
<organism evidence="1 2">
    <name type="scientific">Lachnospira hominis</name>
    <name type="common">ex Liu et al. 2021</name>
    <dbReference type="NCBI Taxonomy" id="2763051"/>
    <lineage>
        <taxon>Bacteria</taxon>
        <taxon>Bacillati</taxon>
        <taxon>Bacillota</taxon>
        <taxon>Clostridia</taxon>
        <taxon>Lachnospirales</taxon>
        <taxon>Lachnospiraceae</taxon>
        <taxon>Lachnospira</taxon>
    </lineage>
</organism>
<evidence type="ECO:0000313" key="1">
    <source>
        <dbReference type="EMBL" id="MBC5680578.1"/>
    </source>
</evidence>
<accession>A0ABR7FZE8</accession>
<comment type="caution">
    <text evidence="1">The sequence shown here is derived from an EMBL/GenBank/DDBJ whole genome shotgun (WGS) entry which is preliminary data.</text>
</comment>
<protein>
    <submittedName>
        <fullName evidence="1">Uncharacterized protein</fullName>
    </submittedName>
</protein>
<name>A0ABR7FZE8_9FIRM</name>
<reference evidence="1 2" key="1">
    <citation type="submission" date="2020-08" db="EMBL/GenBank/DDBJ databases">
        <title>Genome public.</title>
        <authorList>
            <person name="Liu C."/>
            <person name="Sun Q."/>
        </authorList>
    </citation>
    <scope>NUCLEOTIDE SEQUENCE [LARGE SCALE GENOMIC DNA]</scope>
    <source>
        <strain evidence="1 2">NSJ-43</strain>
    </source>
</reference>
<evidence type="ECO:0000313" key="2">
    <source>
        <dbReference type="Proteomes" id="UP000628463"/>
    </source>
</evidence>